<organism evidence="2 3">
    <name type="scientific">Plasmodium berghei</name>
    <dbReference type="NCBI Taxonomy" id="5821"/>
    <lineage>
        <taxon>Eukaryota</taxon>
        <taxon>Sar</taxon>
        <taxon>Alveolata</taxon>
        <taxon>Apicomplexa</taxon>
        <taxon>Aconoidasida</taxon>
        <taxon>Haemosporida</taxon>
        <taxon>Plasmodiidae</taxon>
        <taxon>Plasmodium</taxon>
        <taxon>Plasmodium (Vinckeia)</taxon>
    </lineage>
</organism>
<evidence type="ECO:0000256" key="1">
    <source>
        <dbReference type="SAM" id="MobiDB-lite"/>
    </source>
</evidence>
<feature type="non-terminal residue" evidence="2">
    <location>
        <position position="1"/>
    </location>
</feature>
<accession>A0A0Y9PRP9</accession>
<proteinExistence type="predicted"/>
<reference evidence="2 3" key="1">
    <citation type="submission" date="2016-02" db="EMBL/GenBank/DDBJ databases">
        <authorList>
            <consortium name="Pathogen Informatics"/>
        </authorList>
    </citation>
    <scope>NUCLEOTIDE SEQUENCE [LARGE SCALE GENOMIC DNA]</scope>
    <source>
        <strain evidence="2 3">K173</strain>
    </source>
</reference>
<feature type="non-terminal residue" evidence="2">
    <location>
        <position position="231"/>
    </location>
</feature>
<dbReference type="VEuPathDB" id="PlasmoDB:PBANKA_1137300"/>
<feature type="region of interest" description="Disordered" evidence="1">
    <location>
        <begin position="94"/>
        <end position="162"/>
    </location>
</feature>
<dbReference type="EMBL" id="FFUQ01000060">
    <property type="protein sequence ID" value="CXH16216.1"/>
    <property type="molecule type" value="Genomic_DNA"/>
</dbReference>
<dbReference type="Proteomes" id="UP000069549">
    <property type="component" value="Unassembled WGS sequence"/>
</dbReference>
<gene>
    <name evidence="2" type="ORF">PBK173_000506900</name>
</gene>
<name>A0A0Y9PRP9_PLABE</name>
<evidence type="ECO:0000313" key="2">
    <source>
        <dbReference type="EMBL" id="CXH16216.1"/>
    </source>
</evidence>
<dbReference type="AlphaFoldDB" id="A0A0Y9PRP9"/>
<evidence type="ECO:0000313" key="3">
    <source>
        <dbReference type="Proteomes" id="UP000069549"/>
    </source>
</evidence>
<sequence>KPRVSKKSQQNNNLPLLNIMNGTENNISIENLQKNNELKINDNVFSVGFGVHNVNNENCDKNNDPSKIMGNGVAKFLEVSKNELLEQLGVNNIDNDANKNTKVRKYRKKKKNDGDNGEGNTPNVSLDGVSIDQIQGTPNNNENKRKKKKKNENLDNTNDENTTEIQNLLSNDKGDESIYANKIDRLSMNNKKEDIINTQILDSIVSDYKKSGNEINQSVINNNDCAERDDK</sequence>
<protein>
    <submittedName>
        <fullName evidence="2">Uncharacterized protein</fullName>
    </submittedName>
</protein>
<feature type="compositionally biased region" description="Basic residues" evidence="1">
    <location>
        <begin position="101"/>
        <end position="111"/>
    </location>
</feature>